<reference evidence="1 2" key="1">
    <citation type="journal article" date="2011" name="BMC Genomics">
        <title>Complete genome sequence of Brachyspira intermedia reveals unique genomic features in Brachyspira species and phage-mediated horizontal gene transfer.</title>
        <authorList>
            <person name="Hafstrom T."/>
            <person name="Jansson D.S."/>
            <person name="Segerman B."/>
        </authorList>
    </citation>
    <scope>NUCLEOTIDE SEQUENCE [LARGE SCALE GENOMIC DNA]</scope>
    <source>
        <strain evidence="2">ATCC 51140 / PWS/A</strain>
    </source>
</reference>
<dbReference type="Proteomes" id="UP000008522">
    <property type="component" value="Chromosome"/>
</dbReference>
<dbReference type="RefSeq" id="WP_014488608.1">
    <property type="nucleotide sequence ID" value="NC_017243.1"/>
</dbReference>
<gene>
    <name evidence="1" type="ordered locus">Bint_2186</name>
</gene>
<keyword evidence="2" id="KW-1185">Reference proteome</keyword>
<evidence type="ECO:0000313" key="2">
    <source>
        <dbReference type="Proteomes" id="UP000008522"/>
    </source>
</evidence>
<organism evidence="1 2">
    <name type="scientific">Brachyspira intermedia (strain ATCC 51140 / PWS/A)</name>
    <name type="common">Serpulina intermedia</name>
    <dbReference type="NCBI Taxonomy" id="1045858"/>
    <lineage>
        <taxon>Bacteria</taxon>
        <taxon>Pseudomonadati</taxon>
        <taxon>Spirochaetota</taxon>
        <taxon>Spirochaetia</taxon>
        <taxon>Brachyspirales</taxon>
        <taxon>Brachyspiraceae</taxon>
        <taxon>Brachyspira</taxon>
    </lineage>
</organism>
<accession>G0ELU5</accession>
<dbReference type="HOGENOM" id="CLU_2987615_0_0_12"/>
<dbReference type="PATRIC" id="fig|1045858.4.peg.2190"/>
<protein>
    <recommendedName>
        <fullName evidence="3">Zinc ribbon domain-containing protein</fullName>
    </recommendedName>
</protein>
<name>G0ELU5_BRAIP</name>
<dbReference type="AlphaFoldDB" id="G0ELU5"/>
<sequence length="54" mass="6091">MLPFNPPFMYKCNSCGKFFSSKKRPSVLNLFGFGAKCPKCGSKDTKSMDHIIKK</sequence>
<dbReference type="Gene3D" id="2.20.28.30">
    <property type="entry name" value="RNA polymerase ii, chain L"/>
    <property type="match status" value="1"/>
</dbReference>
<dbReference type="EMBL" id="CP002874">
    <property type="protein sequence ID" value="AEM22794.1"/>
    <property type="molecule type" value="Genomic_DNA"/>
</dbReference>
<dbReference type="OrthoDB" id="308397at2"/>
<evidence type="ECO:0000313" key="1">
    <source>
        <dbReference type="EMBL" id="AEM22794.1"/>
    </source>
</evidence>
<dbReference type="KEGG" id="bip:Bint_2186"/>
<dbReference type="GeneID" id="44971436"/>
<evidence type="ECO:0008006" key="3">
    <source>
        <dbReference type="Google" id="ProtNLM"/>
    </source>
</evidence>
<proteinExistence type="predicted"/>